<evidence type="ECO:0000256" key="1">
    <source>
        <dbReference type="SAM" id="Phobius"/>
    </source>
</evidence>
<protein>
    <submittedName>
        <fullName evidence="2">Uncharacterized protein</fullName>
    </submittedName>
</protein>
<reference evidence="2 3" key="1">
    <citation type="journal article" date="2018" name="Sci. Rep.">
        <title>Genomic signatures of local adaptation to the degree of environmental predictability in rotifers.</title>
        <authorList>
            <person name="Franch-Gras L."/>
            <person name="Hahn C."/>
            <person name="Garcia-Roger E.M."/>
            <person name="Carmona M.J."/>
            <person name="Serra M."/>
            <person name="Gomez A."/>
        </authorList>
    </citation>
    <scope>NUCLEOTIDE SEQUENCE [LARGE SCALE GENOMIC DNA]</scope>
    <source>
        <strain evidence="2">HYR1</strain>
    </source>
</reference>
<dbReference type="EMBL" id="REGN01000997">
    <property type="protein sequence ID" value="RNA37712.1"/>
    <property type="molecule type" value="Genomic_DNA"/>
</dbReference>
<organism evidence="2 3">
    <name type="scientific">Brachionus plicatilis</name>
    <name type="common">Marine rotifer</name>
    <name type="synonym">Brachionus muelleri</name>
    <dbReference type="NCBI Taxonomy" id="10195"/>
    <lineage>
        <taxon>Eukaryota</taxon>
        <taxon>Metazoa</taxon>
        <taxon>Spiralia</taxon>
        <taxon>Gnathifera</taxon>
        <taxon>Rotifera</taxon>
        <taxon>Eurotatoria</taxon>
        <taxon>Monogononta</taxon>
        <taxon>Pseudotrocha</taxon>
        <taxon>Ploima</taxon>
        <taxon>Brachionidae</taxon>
        <taxon>Brachionus</taxon>
    </lineage>
</organism>
<sequence length="174" mass="20312">MNNNKISFVQTCMIIENFTISNWTRIANEWFFNTKAESKIDTSFGNNDNDNVSGFIFLFYLLVLTCEYIFNLAQLEFKNLDNVINRTSKCIQQCKYLIKSFDLTNYSLTPTICLATIEFKKKRRKIRNGNSHSIGSNSLFLNLDEPNQIKCPLLPLSLYKKYNNDNKLFKNIDV</sequence>
<keyword evidence="3" id="KW-1185">Reference proteome</keyword>
<feature type="transmembrane region" description="Helical" evidence="1">
    <location>
        <begin position="52"/>
        <end position="70"/>
    </location>
</feature>
<keyword evidence="1" id="KW-0472">Membrane</keyword>
<keyword evidence="1" id="KW-1133">Transmembrane helix</keyword>
<keyword evidence="1" id="KW-0812">Transmembrane</keyword>
<accession>A0A3M7SPU8</accession>
<proteinExistence type="predicted"/>
<evidence type="ECO:0000313" key="3">
    <source>
        <dbReference type="Proteomes" id="UP000276133"/>
    </source>
</evidence>
<name>A0A3M7SPU8_BRAPC</name>
<dbReference type="AlphaFoldDB" id="A0A3M7SPU8"/>
<gene>
    <name evidence="2" type="ORF">BpHYR1_008233</name>
</gene>
<comment type="caution">
    <text evidence="2">The sequence shown here is derived from an EMBL/GenBank/DDBJ whole genome shotgun (WGS) entry which is preliminary data.</text>
</comment>
<dbReference type="Proteomes" id="UP000276133">
    <property type="component" value="Unassembled WGS sequence"/>
</dbReference>
<evidence type="ECO:0000313" key="2">
    <source>
        <dbReference type="EMBL" id="RNA37712.1"/>
    </source>
</evidence>